<gene>
    <name evidence="2" type="ORF">RSE6_09253</name>
</gene>
<sequence length="169" mass="19251">MRLSSEALLVVVAFAIGGHSAHPSKTMWTFVLVLPKSDLRYINTSCYKPLGCGIDNKYYPKCHSSQPCARPITPATLTCVSLNDAKLQARILEKWLWICLSHIPSSSRIAVAMDVSVRQSDIRELAELTEEICILARVHLRDHSRQFRRRRIHMQSFDMMRTIRNGDAN</sequence>
<reference evidence="3" key="1">
    <citation type="submission" date="2016-03" db="EMBL/GenBank/DDBJ databases">
        <authorList>
            <person name="Guldener U."/>
        </authorList>
    </citation>
    <scope>NUCLEOTIDE SEQUENCE [LARGE SCALE GENOMIC DNA]</scope>
</reference>
<accession>A0A1E1MHG3</accession>
<protein>
    <recommendedName>
        <fullName evidence="4">Secreted protein</fullName>
    </recommendedName>
</protein>
<proteinExistence type="predicted"/>
<keyword evidence="3" id="KW-1185">Reference proteome</keyword>
<keyword evidence="1" id="KW-0732">Signal</keyword>
<dbReference type="EMBL" id="FJVC01000340">
    <property type="protein sequence ID" value="CZT48542.1"/>
    <property type="molecule type" value="Genomic_DNA"/>
</dbReference>
<dbReference type="Proteomes" id="UP000177625">
    <property type="component" value="Unassembled WGS sequence"/>
</dbReference>
<evidence type="ECO:0000256" key="1">
    <source>
        <dbReference type="SAM" id="SignalP"/>
    </source>
</evidence>
<evidence type="ECO:0000313" key="3">
    <source>
        <dbReference type="Proteomes" id="UP000177625"/>
    </source>
</evidence>
<evidence type="ECO:0008006" key="4">
    <source>
        <dbReference type="Google" id="ProtNLM"/>
    </source>
</evidence>
<feature type="chain" id="PRO_5009448302" description="Secreted protein" evidence="1">
    <location>
        <begin position="22"/>
        <end position="169"/>
    </location>
</feature>
<organism evidence="2 3">
    <name type="scientific">Rhynchosporium secalis</name>
    <name type="common">Barley scald fungus</name>
    <dbReference type="NCBI Taxonomy" id="38038"/>
    <lineage>
        <taxon>Eukaryota</taxon>
        <taxon>Fungi</taxon>
        <taxon>Dikarya</taxon>
        <taxon>Ascomycota</taxon>
        <taxon>Pezizomycotina</taxon>
        <taxon>Leotiomycetes</taxon>
        <taxon>Helotiales</taxon>
        <taxon>Ploettnerulaceae</taxon>
        <taxon>Rhynchosporium</taxon>
    </lineage>
</organism>
<feature type="signal peptide" evidence="1">
    <location>
        <begin position="1"/>
        <end position="21"/>
    </location>
</feature>
<evidence type="ECO:0000313" key="2">
    <source>
        <dbReference type="EMBL" id="CZT48542.1"/>
    </source>
</evidence>
<name>A0A1E1MHG3_RHYSE</name>
<dbReference type="AlphaFoldDB" id="A0A1E1MHG3"/>